<dbReference type="RefSeq" id="WP_067576663.1">
    <property type="nucleotide sequence ID" value="NZ_JABMCZ010000003.1"/>
</dbReference>
<dbReference type="EMBL" id="LWGR01000012">
    <property type="protein sequence ID" value="KZM71287.1"/>
    <property type="molecule type" value="Genomic_DNA"/>
</dbReference>
<dbReference type="InterPro" id="IPR000073">
    <property type="entry name" value="AB_hydrolase_1"/>
</dbReference>
<evidence type="ECO:0000259" key="1">
    <source>
        <dbReference type="Pfam" id="PF00561"/>
    </source>
</evidence>
<dbReference type="PANTHER" id="PTHR43433">
    <property type="entry name" value="HYDROLASE, ALPHA/BETA FOLD FAMILY PROTEIN"/>
    <property type="match status" value="1"/>
</dbReference>
<comment type="caution">
    <text evidence="2">The sequence shown here is derived from an EMBL/GenBank/DDBJ whole genome shotgun (WGS) entry which is preliminary data.</text>
</comment>
<dbReference type="GO" id="GO:0046503">
    <property type="term" value="P:glycerolipid catabolic process"/>
    <property type="evidence" value="ECO:0007669"/>
    <property type="project" value="TreeGrafter"/>
</dbReference>
<keyword evidence="3" id="KW-1185">Reference proteome</keyword>
<evidence type="ECO:0000313" key="2">
    <source>
        <dbReference type="EMBL" id="KZM71287.1"/>
    </source>
</evidence>
<dbReference type="GO" id="GO:0004806">
    <property type="term" value="F:triacylglycerol lipase activity"/>
    <property type="evidence" value="ECO:0007669"/>
    <property type="project" value="TreeGrafter"/>
</dbReference>
<dbReference type="PANTHER" id="PTHR43433:SF5">
    <property type="entry name" value="AB HYDROLASE-1 DOMAIN-CONTAINING PROTEIN"/>
    <property type="match status" value="1"/>
</dbReference>
<dbReference type="AlphaFoldDB" id="A0A164KDG8"/>
<evidence type="ECO:0000313" key="3">
    <source>
        <dbReference type="Proteomes" id="UP000076512"/>
    </source>
</evidence>
<protein>
    <submittedName>
        <fullName evidence="2">Alpha/beta hydrolase</fullName>
    </submittedName>
</protein>
<dbReference type="InterPro" id="IPR050471">
    <property type="entry name" value="AB_hydrolase"/>
</dbReference>
<accession>A0A164KDG8</accession>
<gene>
    <name evidence="2" type="ORF">AWN90_00425</name>
</gene>
<dbReference type="Proteomes" id="UP000076512">
    <property type="component" value="Unassembled WGS sequence"/>
</dbReference>
<proteinExistence type="predicted"/>
<dbReference type="STRING" id="455432.AWN90_00425"/>
<sequence>MPYAKAADGARIAYQTAGEGFPLLLIAGQSNNHHWWDGIRDDFHGTHRTITFDHRGCGDSGKPDIPYSTPGFAEDVIAILDDLGVERADVYGTSMGGRVAQWVAARYPDRVRALVLGCTSPGGRHAVERDPGILPLLADPATAERTLLDLMYTPAWLATTSGPYRTLGDPAMPPYARRRHLIASHRHDAWDVLPDIAAPTLVVHGGDDRFNPVENAPLIAERIPGARLEIIPGARHAYFEEFRSVASPLVSEFLSSVR</sequence>
<dbReference type="Pfam" id="PF00561">
    <property type="entry name" value="Abhydrolase_1"/>
    <property type="match status" value="1"/>
</dbReference>
<dbReference type="PRINTS" id="PR00111">
    <property type="entry name" value="ABHYDROLASE"/>
</dbReference>
<dbReference type="SUPFAM" id="SSF53474">
    <property type="entry name" value="alpha/beta-Hydrolases"/>
    <property type="match status" value="1"/>
</dbReference>
<dbReference type="OrthoDB" id="495620at2"/>
<keyword evidence="2" id="KW-0378">Hydrolase</keyword>
<feature type="domain" description="AB hydrolase-1" evidence="1">
    <location>
        <begin position="22"/>
        <end position="241"/>
    </location>
</feature>
<name>A0A164KDG8_9NOCA</name>
<dbReference type="InterPro" id="IPR029058">
    <property type="entry name" value="AB_hydrolase_fold"/>
</dbReference>
<reference evidence="2 3" key="1">
    <citation type="submission" date="2016-04" db="EMBL/GenBank/DDBJ databases">
        <authorList>
            <person name="Evans L.H."/>
            <person name="Alamgir A."/>
            <person name="Owens N."/>
            <person name="Weber N.D."/>
            <person name="Virtaneva K."/>
            <person name="Barbian K."/>
            <person name="Babar A."/>
            <person name="Rosenke K."/>
        </authorList>
    </citation>
    <scope>NUCLEOTIDE SEQUENCE [LARGE SCALE GENOMIC DNA]</scope>
    <source>
        <strain evidence="2 3">IFM 0406</strain>
    </source>
</reference>
<dbReference type="Gene3D" id="3.40.50.1820">
    <property type="entry name" value="alpha/beta hydrolase"/>
    <property type="match status" value="1"/>
</dbReference>
<organism evidence="2 3">
    <name type="scientific">Nocardia terpenica</name>
    <dbReference type="NCBI Taxonomy" id="455432"/>
    <lineage>
        <taxon>Bacteria</taxon>
        <taxon>Bacillati</taxon>
        <taxon>Actinomycetota</taxon>
        <taxon>Actinomycetes</taxon>
        <taxon>Mycobacteriales</taxon>
        <taxon>Nocardiaceae</taxon>
        <taxon>Nocardia</taxon>
    </lineage>
</organism>